<reference evidence="2" key="1">
    <citation type="submission" date="2016-06" db="EMBL/GenBank/DDBJ databases">
        <authorList>
            <person name="Xu Y."/>
            <person name="Nagy A."/>
            <person name="Yan X."/>
            <person name="Kim S.W."/>
            <person name="Haley B."/>
            <person name="Liu N.T."/>
            <person name="Nou X."/>
        </authorList>
    </citation>
    <scope>NUCLEOTIDE SEQUENCE [LARGE SCALE GENOMIC DNA]</scope>
    <source>
        <strain evidence="2">ATCC 49129</strain>
        <plasmid evidence="2">pri-1</plasmid>
    </source>
</reference>
<evidence type="ECO:0000313" key="1">
    <source>
        <dbReference type="EMBL" id="ANJ76244.1"/>
    </source>
</evidence>
<keyword evidence="2" id="KW-1185">Reference proteome</keyword>
<dbReference type="EMBL" id="CP016024">
    <property type="protein sequence ID" value="ANJ76244.1"/>
    <property type="molecule type" value="Genomic_DNA"/>
</dbReference>
<sequence length="74" mass="8199">MSAVNDFLENIDEQDLRAAVAEIKQVHATGILPDGVVRRLTRGLVDRTRIPTAEARDVVEKAVLRMAAFRWAGV</sequence>
<dbReference type="RefSeq" id="WP_024979500.1">
    <property type="nucleotide sequence ID" value="NZ_CP016024.1"/>
</dbReference>
<keyword evidence="1" id="KW-0614">Plasmid</keyword>
<accession>A0A192A776</accession>
<evidence type="ECO:0000313" key="2">
    <source>
        <dbReference type="Proteomes" id="UP000078572"/>
    </source>
</evidence>
<geneLocation type="plasmid" evidence="2">
    <name>pri-1</name>
</geneLocation>
<gene>
    <name evidence="1" type="ORF">A9Y76_26920</name>
</gene>
<dbReference type="Proteomes" id="UP000078572">
    <property type="component" value="Plasmid pRI-1"/>
</dbReference>
<protein>
    <submittedName>
        <fullName evidence="1">Uncharacterized protein</fullName>
    </submittedName>
</protein>
<dbReference type="AlphaFoldDB" id="A0A192A776"/>
<organism evidence="1 2">
    <name type="scientific">Ralstonia insidiosa</name>
    <dbReference type="NCBI Taxonomy" id="190721"/>
    <lineage>
        <taxon>Bacteria</taxon>
        <taxon>Pseudomonadati</taxon>
        <taxon>Pseudomonadota</taxon>
        <taxon>Betaproteobacteria</taxon>
        <taxon>Burkholderiales</taxon>
        <taxon>Burkholderiaceae</taxon>
        <taxon>Ralstonia</taxon>
    </lineage>
</organism>
<dbReference type="OrthoDB" id="9867563at2"/>
<dbReference type="GeneID" id="61529682"/>
<proteinExistence type="predicted"/>
<name>A0A192A776_9RALS</name>